<proteinExistence type="inferred from homology"/>
<protein>
    <recommendedName>
        <fullName evidence="4">Putative pterin-4-alpha-carbinolamine dehydratase</fullName>
        <shortName evidence="4">PHS</shortName>
        <ecNumber evidence="4">4.2.1.96</ecNumber>
    </recommendedName>
    <alternativeName>
        <fullName evidence="4">4-alpha-hydroxy-tetrahydropterin dehydratase</fullName>
    </alternativeName>
    <alternativeName>
        <fullName evidence="4">Pterin carbinolamine dehydratase</fullName>
        <shortName evidence="4">PCD</shortName>
    </alternativeName>
</protein>
<gene>
    <name evidence="5" type="ORF">MTR64_20510</name>
</gene>
<dbReference type="PANTHER" id="PTHR12599">
    <property type="entry name" value="PTERIN-4-ALPHA-CARBINOLAMINE DEHYDRATASE"/>
    <property type="match status" value="1"/>
</dbReference>
<evidence type="ECO:0000256" key="4">
    <source>
        <dbReference type="HAMAP-Rule" id="MF_00434"/>
    </source>
</evidence>
<dbReference type="GO" id="GO:0008124">
    <property type="term" value="F:4-alpha-hydroxytetrahydrobiopterin dehydratase activity"/>
    <property type="evidence" value="ECO:0007669"/>
    <property type="project" value="UniProtKB-EC"/>
</dbReference>
<sequence>MKRLSEQERGEALQALPGWAHDRERDALVREFAFRDFVTAFSFMSAVALLAEKADHHPEWSNVYGKVSILLTTHDAGGLTSRDVDLARRISAAA</sequence>
<dbReference type="HAMAP" id="MF_00434">
    <property type="entry name" value="Pterin_4_alpha"/>
    <property type="match status" value="1"/>
</dbReference>
<dbReference type="EC" id="4.2.1.96" evidence="4"/>
<comment type="caution">
    <text evidence="5">The sequence shown here is derived from an EMBL/GenBank/DDBJ whole genome shotgun (WGS) entry which is preliminary data.</text>
</comment>
<dbReference type="Pfam" id="PF01329">
    <property type="entry name" value="Pterin_4a"/>
    <property type="match status" value="1"/>
</dbReference>
<evidence type="ECO:0000256" key="1">
    <source>
        <dbReference type="ARBA" id="ARBA00001554"/>
    </source>
</evidence>
<dbReference type="Gene3D" id="3.30.1360.20">
    <property type="entry name" value="Transcriptional coactivator/pterin dehydratase"/>
    <property type="match status" value="1"/>
</dbReference>
<name>A0ABT0B7U5_9SPHN</name>
<keyword evidence="3 4" id="KW-0456">Lyase</keyword>
<dbReference type="PANTHER" id="PTHR12599:SF0">
    <property type="entry name" value="PTERIN-4-ALPHA-CARBINOLAMINE DEHYDRATASE"/>
    <property type="match status" value="1"/>
</dbReference>
<dbReference type="SUPFAM" id="SSF55248">
    <property type="entry name" value="PCD-like"/>
    <property type="match status" value="1"/>
</dbReference>
<dbReference type="CDD" id="cd00914">
    <property type="entry name" value="PCD_DCoH_subfamily_b"/>
    <property type="match status" value="1"/>
</dbReference>
<comment type="similarity">
    <text evidence="2 4">Belongs to the pterin-4-alpha-carbinolamine dehydratase family.</text>
</comment>
<dbReference type="InterPro" id="IPR001533">
    <property type="entry name" value="Pterin_deHydtase"/>
</dbReference>
<evidence type="ECO:0000313" key="6">
    <source>
        <dbReference type="Proteomes" id="UP001162880"/>
    </source>
</evidence>
<evidence type="ECO:0000313" key="5">
    <source>
        <dbReference type="EMBL" id="MCJ2180960.1"/>
    </source>
</evidence>
<evidence type="ECO:0000256" key="3">
    <source>
        <dbReference type="ARBA" id="ARBA00023239"/>
    </source>
</evidence>
<reference evidence="5" key="1">
    <citation type="submission" date="2022-03" db="EMBL/GenBank/DDBJ databases">
        <title>Identification of a novel bacterium isolated from mangrove sediments.</title>
        <authorList>
            <person name="Pan X."/>
        </authorList>
    </citation>
    <scope>NUCLEOTIDE SEQUENCE</scope>
    <source>
        <strain evidence="5">B2580</strain>
    </source>
</reference>
<organism evidence="5 6">
    <name type="scientific">Novosphingobium album</name>
    <name type="common">ex Hu et al. 2023</name>
    <dbReference type="NCBI Taxonomy" id="2930093"/>
    <lineage>
        <taxon>Bacteria</taxon>
        <taxon>Pseudomonadati</taxon>
        <taxon>Pseudomonadota</taxon>
        <taxon>Alphaproteobacteria</taxon>
        <taxon>Sphingomonadales</taxon>
        <taxon>Sphingomonadaceae</taxon>
        <taxon>Novosphingobium</taxon>
    </lineage>
</organism>
<evidence type="ECO:0000256" key="2">
    <source>
        <dbReference type="ARBA" id="ARBA00006472"/>
    </source>
</evidence>
<dbReference type="NCBIfam" id="NF002018">
    <property type="entry name" value="PRK00823.1-3"/>
    <property type="match status" value="1"/>
</dbReference>
<dbReference type="RefSeq" id="WP_243996408.1">
    <property type="nucleotide sequence ID" value="NZ_JALHLE010000049.1"/>
</dbReference>
<accession>A0ABT0B7U5</accession>
<dbReference type="Proteomes" id="UP001162880">
    <property type="component" value="Unassembled WGS sequence"/>
</dbReference>
<comment type="catalytic activity">
    <reaction evidence="1 4">
        <text>(4aS,6R)-4a-hydroxy-L-erythro-5,6,7,8-tetrahydrobiopterin = (6R)-L-erythro-6,7-dihydrobiopterin + H2O</text>
        <dbReference type="Rhea" id="RHEA:11920"/>
        <dbReference type="ChEBI" id="CHEBI:15377"/>
        <dbReference type="ChEBI" id="CHEBI:15642"/>
        <dbReference type="ChEBI" id="CHEBI:43120"/>
        <dbReference type="EC" id="4.2.1.96"/>
    </reaction>
</comment>
<dbReference type="InterPro" id="IPR036428">
    <property type="entry name" value="PCD_sf"/>
</dbReference>
<keyword evidence="6" id="KW-1185">Reference proteome</keyword>
<dbReference type="EMBL" id="JALHLE010000049">
    <property type="protein sequence ID" value="MCJ2180960.1"/>
    <property type="molecule type" value="Genomic_DNA"/>
</dbReference>
<dbReference type="NCBIfam" id="NF002017">
    <property type="entry name" value="PRK00823.1-2"/>
    <property type="match status" value="1"/>
</dbReference>